<organism evidence="1">
    <name type="scientific">bioreactor metagenome</name>
    <dbReference type="NCBI Taxonomy" id="1076179"/>
    <lineage>
        <taxon>unclassified sequences</taxon>
        <taxon>metagenomes</taxon>
        <taxon>ecological metagenomes</taxon>
    </lineage>
</organism>
<comment type="caution">
    <text evidence="1">The sequence shown here is derived from an EMBL/GenBank/DDBJ whole genome shotgun (WGS) entry which is preliminary data.</text>
</comment>
<evidence type="ECO:0000313" key="1">
    <source>
        <dbReference type="EMBL" id="MPN18920.1"/>
    </source>
</evidence>
<gene>
    <name evidence="1" type="ORF">SDC9_166285</name>
</gene>
<sequence>MSHIDKINEQADQFLANHPGSPYEKLVREQIRFVVKDSHWGSYMDFGLATVLYQGDLSRQFNPGVGVDLLFEYRHRQLMGMFGAGVLSSTLRQDFQIKNTTWKKGSGATLGSVYLNAGFLVFENHKWSIYPYAGVGFTGYEAVENDTKEDENLKKLGLNSFFTQLGVGIDLKIKSFFIDNLSPYRSSTDSRISLRYSYRKPHFERKDPLLSGSQHLITLSWGLGGRGKERDL</sequence>
<protein>
    <recommendedName>
        <fullName evidence="2">Outer membrane protein beta-barrel domain-containing protein</fullName>
    </recommendedName>
</protein>
<dbReference type="SUPFAM" id="SSF56925">
    <property type="entry name" value="OMPA-like"/>
    <property type="match status" value="1"/>
</dbReference>
<proteinExistence type="predicted"/>
<dbReference type="InterPro" id="IPR011250">
    <property type="entry name" value="OMP/PagP_B-barrel"/>
</dbReference>
<dbReference type="Gene3D" id="2.40.160.20">
    <property type="match status" value="1"/>
</dbReference>
<evidence type="ECO:0008006" key="2">
    <source>
        <dbReference type="Google" id="ProtNLM"/>
    </source>
</evidence>
<name>A0A645FZ46_9ZZZZ</name>
<dbReference type="AlphaFoldDB" id="A0A645FZ46"/>
<accession>A0A645FZ46</accession>
<dbReference type="EMBL" id="VSSQ01066360">
    <property type="protein sequence ID" value="MPN18920.1"/>
    <property type="molecule type" value="Genomic_DNA"/>
</dbReference>
<reference evidence="1" key="1">
    <citation type="submission" date="2019-08" db="EMBL/GenBank/DDBJ databases">
        <authorList>
            <person name="Kucharzyk K."/>
            <person name="Murdoch R.W."/>
            <person name="Higgins S."/>
            <person name="Loffler F."/>
        </authorList>
    </citation>
    <scope>NUCLEOTIDE SEQUENCE</scope>
</reference>